<dbReference type="PROSITE" id="PS51257">
    <property type="entry name" value="PROKAR_LIPOPROTEIN"/>
    <property type="match status" value="1"/>
</dbReference>
<organism evidence="2 3">
    <name type="scientific">Winogradskyella sediminis</name>
    <dbReference type="NCBI Taxonomy" id="1382466"/>
    <lineage>
        <taxon>Bacteria</taxon>
        <taxon>Pseudomonadati</taxon>
        <taxon>Bacteroidota</taxon>
        <taxon>Flavobacteriia</taxon>
        <taxon>Flavobacteriales</taxon>
        <taxon>Flavobacteriaceae</taxon>
        <taxon>Winogradskyella</taxon>
    </lineage>
</organism>
<dbReference type="RefSeq" id="WP_092444523.1">
    <property type="nucleotide sequence ID" value="NZ_LT629774.1"/>
</dbReference>
<dbReference type="STRING" id="1249933.SAMN04489797_0821"/>
<dbReference type="Pfam" id="PF14292">
    <property type="entry name" value="SusE"/>
    <property type="match status" value="1"/>
</dbReference>
<reference evidence="2 3" key="1">
    <citation type="submission" date="2016-10" db="EMBL/GenBank/DDBJ databases">
        <authorList>
            <person name="Varghese N."/>
            <person name="Submissions S."/>
        </authorList>
    </citation>
    <scope>NUCLEOTIDE SEQUENCE [LARGE SCALE GENOMIC DNA]</scope>
    <source>
        <strain evidence="2 3">RHA_55</strain>
    </source>
</reference>
<protein>
    <submittedName>
        <fullName evidence="2">SusE outer membrane protein</fullName>
    </submittedName>
</protein>
<dbReference type="AlphaFoldDB" id="A0A1H1PA67"/>
<dbReference type="EMBL" id="LT629774">
    <property type="protein sequence ID" value="SDS08188.1"/>
    <property type="molecule type" value="Genomic_DNA"/>
</dbReference>
<accession>A0A1H1PA67</accession>
<evidence type="ECO:0000313" key="2">
    <source>
        <dbReference type="EMBL" id="SDS08188.1"/>
    </source>
</evidence>
<sequence length="579" mass="62964">MKKIYKHLLLFAIASMAITGCEKDENMQPEGQWDLIAPTITLPAADQSIILDQETPNETITFSWEPAISTAGYAITYAVVIDTLGSTNFDTPIFEVASSNSGSSTSAVVSFAEIDEALSVSGYTANESTPLTWAVKSMSLSKTAYTSQTIDITRFEDEVIPTRLYISGTATENANNLSEAIQLKRLNNSEGNPSNIHEVYTSLTAGNSFKFYSENTLPAHQYGGSDGELVKSGLPITATENGVYRITVNLDDNTYSLLKIDYWSMVGQPINGGWGGDEPLSYQGNSIWSATIELVDVGGFLFRANGDWSYLLKSIVGVPSSLIMESQAADQGVEFEDIQSTQLGTFLVTLDLSANGYTYTIEEDTSTPPTPLTTPDQLYLFVNGNIIEELAKDGDTFTNSAYLALQVGDVVSINTASDGSGDTFTSTMSIGSTTSPDAALVSEGATLTAGLGDIVVDRDQAYGFILNFANTNFQWKYYNLFLFHWDEINQGWDDRSEFLMTYVHPNSFTLTETLSANYDMKFFSPWDNDFGSESPSELSGTITNGGGSNIRNISTDGTYTITTMISDDYATGTYEFVAQ</sequence>
<dbReference type="Gene3D" id="2.60.40.3620">
    <property type="match status" value="2"/>
</dbReference>
<feature type="domain" description="SusE outer membrane protein" evidence="1">
    <location>
        <begin position="38"/>
        <end position="136"/>
    </location>
</feature>
<dbReference type="InterPro" id="IPR025970">
    <property type="entry name" value="SusE"/>
</dbReference>
<name>A0A1H1PA67_9FLAO</name>
<evidence type="ECO:0000313" key="3">
    <source>
        <dbReference type="Proteomes" id="UP000198963"/>
    </source>
</evidence>
<keyword evidence="3" id="KW-1185">Reference proteome</keyword>
<gene>
    <name evidence="2" type="ORF">SAMN04489797_0821</name>
</gene>
<dbReference type="Proteomes" id="UP000198963">
    <property type="component" value="Chromosome I"/>
</dbReference>
<evidence type="ECO:0000259" key="1">
    <source>
        <dbReference type="Pfam" id="PF14292"/>
    </source>
</evidence>
<proteinExistence type="predicted"/>